<sequence>MATTTATAPQAHLRLLALLTAAAALRIYLFTHHPHLQQSLTAHPQTSTPIHSLTTLREQVHLRALAAFHRATVPAGHHSPLVVATLGQVLRAPSSEVASAVLWSVLDVLGAWALYRSALLKSRTTASVDKLGAGAEGHQTRSEQRALKVAALYLFNPFNLASCLSRTTKPLSSSLTLLAVQQAMEGHAFLSTFVLSLAAHTALYPLLYLPPLLLLVRRQTGLLTNGQRSAHWALVSALAGVAVGFGGGIWLAWTLQGRSWDWIYHSWGSIILLTDLTPNIGLWSYFITEMFDHFRDFFLLTLNVHVLSYVAPFTIKFRADPLFALTALAGIFAVFQSYPTVADAGLFWGLLSLHPEIFPYLRHPLVTTLLLTYATLLLPIFHTLWLGPGSRSGSGNANFFYAITLVWGLGGQAAVLDACWAWGRARWEGERRERVALAARVDPGAGPGGEGEGEGEGDEKVLARRVVVQMTLEVHTRGTSTILAEVDRDKRQPSPLVLLDSINTVPPPNEQAMSDQENNDAGSDEEYEIEQVLDCDYERFEQGKWAYLVSWKGYGSDDNSWVREEDAENASEMLEEFWAHNASKREAVEAAIAAKKSKAAASKKRSRPSASTERDLGAGGSSSQGAGAGAKRARQGSSSRDVSRGQHSDAEDDPLQDSQTPLARKQKKEEQAKRRLASIGDWDPLIERVETVERNETGELVVFLTFSTGEQLAYQSEVCRTRCPQALIRFYERHLRFRDSGASGLGAGAGGGAVPKAATVEDE</sequence>
<feature type="region of interest" description="Disordered" evidence="11">
    <location>
        <begin position="597"/>
        <end position="675"/>
    </location>
</feature>
<organism evidence="14 15">
    <name type="scientific">Tilletia controversa</name>
    <name type="common">dwarf bunt fungus</name>
    <dbReference type="NCBI Taxonomy" id="13291"/>
    <lineage>
        <taxon>Eukaryota</taxon>
        <taxon>Fungi</taxon>
        <taxon>Dikarya</taxon>
        <taxon>Basidiomycota</taxon>
        <taxon>Ustilaginomycotina</taxon>
        <taxon>Exobasidiomycetes</taxon>
        <taxon>Tilletiales</taxon>
        <taxon>Tilletiaceae</taxon>
        <taxon>Tilletia</taxon>
    </lineage>
</organism>
<feature type="compositionally biased region" description="Basic residues" evidence="11">
    <location>
        <begin position="597"/>
        <end position="607"/>
    </location>
</feature>
<dbReference type="Proteomes" id="UP000077684">
    <property type="component" value="Unassembled WGS sequence"/>
</dbReference>
<dbReference type="EMBL" id="LWDE02000235">
    <property type="protein sequence ID" value="KAE8251069.1"/>
    <property type="molecule type" value="Genomic_DNA"/>
</dbReference>
<comment type="caution">
    <text evidence="14">The sequence shown here is derived from an EMBL/GenBank/DDBJ whole genome shotgun (WGS) entry which is preliminary data.</text>
</comment>
<feature type="transmembrane region" description="Helical" evidence="12">
    <location>
        <begin position="365"/>
        <end position="387"/>
    </location>
</feature>
<dbReference type="GO" id="GO:0006338">
    <property type="term" value="P:chromatin remodeling"/>
    <property type="evidence" value="ECO:0007669"/>
    <property type="project" value="UniProtKB-ARBA"/>
</dbReference>
<dbReference type="PANTHER" id="PTHR13121:SF0">
    <property type="entry name" value="PHOSPHATIDYLINOSITOL GLYCAN ANCHOR BIOSYNTHESIS CLASS U PROTEIN"/>
    <property type="match status" value="1"/>
</dbReference>
<proteinExistence type="inferred from homology"/>
<dbReference type="Pfam" id="PF06728">
    <property type="entry name" value="PIG-U"/>
    <property type="match status" value="1"/>
</dbReference>
<feature type="domain" description="Chromo" evidence="13">
    <location>
        <begin position="527"/>
        <end position="589"/>
    </location>
</feature>
<gene>
    <name evidence="14" type="ORF">A4X06_0g2825</name>
</gene>
<dbReference type="SUPFAM" id="SSF54160">
    <property type="entry name" value="Chromo domain-like"/>
    <property type="match status" value="2"/>
</dbReference>
<dbReference type="GO" id="GO:0005634">
    <property type="term" value="C:nucleus"/>
    <property type="evidence" value="ECO:0007669"/>
    <property type="project" value="UniProtKB-SubCell"/>
</dbReference>
<evidence type="ECO:0000256" key="6">
    <source>
        <dbReference type="ARBA" id="ARBA00022692"/>
    </source>
</evidence>
<keyword evidence="10" id="KW-0539">Nucleus</keyword>
<feature type="transmembrane region" description="Helical" evidence="12">
    <location>
        <begin position="399"/>
        <end position="422"/>
    </location>
</feature>
<dbReference type="GO" id="GO:0006506">
    <property type="term" value="P:GPI anchor biosynthetic process"/>
    <property type="evidence" value="ECO:0007669"/>
    <property type="project" value="UniProtKB-KW"/>
</dbReference>
<dbReference type="AlphaFoldDB" id="A0A8X7MWW1"/>
<dbReference type="SMART" id="SM00298">
    <property type="entry name" value="CHROMO"/>
    <property type="match status" value="1"/>
</dbReference>
<feature type="compositionally biased region" description="Polar residues" evidence="11">
    <location>
        <begin position="511"/>
        <end position="521"/>
    </location>
</feature>
<evidence type="ECO:0000313" key="15">
    <source>
        <dbReference type="Proteomes" id="UP000077684"/>
    </source>
</evidence>
<evidence type="ECO:0000256" key="7">
    <source>
        <dbReference type="ARBA" id="ARBA00022824"/>
    </source>
</evidence>
<dbReference type="InterPro" id="IPR016197">
    <property type="entry name" value="Chromo-like_dom_sf"/>
</dbReference>
<evidence type="ECO:0000256" key="1">
    <source>
        <dbReference type="ARBA" id="ARBA00004123"/>
    </source>
</evidence>
<dbReference type="PROSITE" id="PS50013">
    <property type="entry name" value="CHROMO_2"/>
    <property type="match status" value="1"/>
</dbReference>
<feature type="region of interest" description="Disordered" evidence="11">
    <location>
        <begin position="744"/>
        <end position="763"/>
    </location>
</feature>
<evidence type="ECO:0000256" key="9">
    <source>
        <dbReference type="ARBA" id="ARBA00023136"/>
    </source>
</evidence>
<feature type="transmembrane region" description="Helical" evidence="12">
    <location>
        <begin position="230"/>
        <end position="253"/>
    </location>
</feature>
<feature type="transmembrane region" description="Helical" evidence="12">
    <location>
        <begin position="12"/>
        <end position="30"/>
    </location>
</feature>
<evidence type="ECO:0000259" key="13">
    <source>
        <dbReference type="PROSITE" id="PS50013"/>
    </source>
</evidence>
<accession>A0A8X7MWW1</accession>
<evidence type="ECO:0000256" key="5">
    <source>
        <dbReference type="ARBA" id="ARBA00022502"/>
    </source>
</evidence>
<evidence type="ECO:0000256" key="2">
    <source>
        <dbReference type="ARBA" id="ARBA00004477"/>
    </source>
</evidence>
<feature type="compositionally biased region" description="Low complexity" evidence="11">
    <location>
        <begin position="754"/>
        <end position="763"/>
    </location>
</feature>
<keyword evidence="6 12" id="KW-0812">Transmembrane</keyword>
<dbReference type="Gene3D" id="2.40.50.40">
    <property type="match status" value="2"/>
</dbReference>
<dbReference type="Pfam" id="PF01393">
    <property type="entry name" value="Chromo_shadow"/>
    <property type="match status" value="1"/>
</dbReference>
<evidence type="ECO:0000256" key="10">
    <source>
        <dbReference type="ARBA" id="ARBA00023242"/>
    </source>
</evidence>
<keyword evidence="8 12" id="KW-1133">Transmembrane helix</keyword>
<dbReference type="CDD" id="cd18969">
    <property type="entry name" value="chromodomain"/>
    <property type="match status" value="1"/>
</dbReference>
<evidence type="ECO:0000256" key="8">
    <source>
        <dbReference type="ARBA" id="ARBA00022989"/>
    </source>
</evidence>
<feature type="region of interest" description="Disordered" evidence="11">
    <location>
        <begin position="503"/>
        <end position="526"/>
    </location>
</feature>
<keyword evidence="7" id="KW-0256">Endoplasmic reticulum</keyword>
<evidence type="ECO:0000256" key="4">
    <source>
        <dbReference type="ARBA" id="ARBA00010026"/>
    </source>
</evidence>
<dbReference type="InterPro" id="IPR008251">
    <property type="entry name" value="Chromo_shadow_dom"/>
</dbReference>
<feature type="transmembrane region" description="Helical" evidence="12">
    <location>
        <begin position="97"/>
        <end position="115"/>
    </location>
</feature>
<dbReference type="Pfam" id="PF00385">
    <property type="entry name" value="Chromo"/>
    <property type="match status" value="1"/>
</dbReference>
<dbReference type="SMART" id="SM00300">
    <property type="entry name" value="ChSh"/>
    <property type="match status" value="1"/>
</dbReference>
<keyword evidence="9 12" id="KW-0472">Membrane</keyword>
<feature type="compositionally biased region" description="Gly residues" evidence="11">
    <location>
        <begin position="744"/>
        <end position="753"/>
    </location>
</feature>
<dbReference type="PANTHER" id="PTHR13121">
    <property type="entry name" value="GPI TRANSAMIDASE COMPONENT PIG-U"/>
    <property type="match status" value="1"/>
</dbReference>
<dbReference type="GO" id="GO:0042765">
    <property type="term" value="C:GPI-anchor transamidase complex"/>
    <property type="evidence" value="ECO:0007669"/>
    <property type="project" value="InterPro"/>
</dbReference>
<comment type="similarity">
    <text evidence="4">Belongs to the PIGU family.</text>
</comment>
<reference evidence="14" key="1">
    <citation type="submission" date="2016-04" db="EMBL/GenBank/DDBJ databases">
        <authorList>
            <person name="Nguyen H.D."/>
            <person name="Samba Siva P."/>
            <person name="Cullis J."/>
            <person name="Levesque C.A."/>
            <person name="Hambleton S."/>
        </authorList>
    </citation>
    <scope>NUCLEOTIDE SEQUENCE</scope>
    <source>
        <strain evidence="14">DAOMC 236426</strain>
    </source>
</reference>
<feature type="transmembrane region" description="Helical" evidence="12">
    <location>
        <begin position="265"/>
        <end position="285"/>
    </location>
</feature>
<dbReference type="GO" id="GO:0016255">
    <property type="term" value="P:attachment of GPI anchor to protein"/>
    <property type="evidence" value="ECO:0007669"/>
    <property type="project" value="InterPro"/>
</dbReference>
<dbReference type="InterPro" id="IPR009600">
    <property type="entry name" value="PIG-U"/>
</dbReference>
<evidence type="ECO:0000256" key="3">
    <source>
        <dbReference type="ARBA" id="ARBA00004687"/>
    </source>
</evidence>
<dbReference type="InterPro" id="IPR000953">
    <property type="entry name" value="Chromo/chromo_shadow_dom"/>
</dbReference>
<keyword evidence="15" id="KW-1185">Reference proteome</keyword>
<comment type="subcellular location">
    <subcellularLocation>
        <location evidence="2">Endoplasmic reticulum membrane</location>
        <topology evidence="2">Multi-pass membrane protein</topology>
    </subcellularLocation>
    <subcellularLocation>
        <location evidence="1">Nucleus</location>
    </subcellularLocation>
</comment>
<evidence type="ECO:0000313" key="14">
    <source>
        <dbReference type="EMBL" id="KAE8251069.1"/>
    </source>
</evidence>
<evidence type="ECO:0000256" key="11">
    <source>
        <dbReference type="SAM" id="MobiDB-lite"/>
    </source>
</evidence>
<evidence type="ECO:0000256" key="12">
    <source>
        <dbReference type="SAM" id="Phobius"/>
    </source>
</evidence>
<feature type="transmembrane region" description="Helical" evidence="12">
    <location>
        <begin position="188"/>
        <end position="209"/>
    </location>
</feature>
<name>A0A8X7MWW1_9BASI</name>
<protein>
    <recommendedName>
        <fullName evidence="13">Chromo domain-containing protein</fullName>
    </recommendedName>
</protein>
<comment type="pathway">
    <text evidence="3">Glycolipid biosynthesis; glycosylphosphatidylinositol-anchor biosynthesis.</text>
</comment>
<reference evidence="14" key="2">
    <citation type="journal article" date="2019" name="IMA Fungus">
        <title>Genome sequencing and comparison of five Tilletia species to identify candidate genes for the detection of regulated species infecting wheat.</title>
        <authorList>
            <person name="Nguyen H.D.T."/>
            <person name="Sultana T."/>
            <person name="Kesanakurti P."/>
            <person name="Hambleton S."/>
        </authorList>
    </citation>
    <scope>NUCLEOTIDE SEQUENCE</scope>
    <source>
        <strain evidence="14">DAOMC 236426</strain>
    </source>
</reference>
<dbReference type="InterPro" id="IPR023780">
    <property type="entry name" value="Chromo_domain"/>
</dbReference>
<feature type="compositionally biased region" description="Gly residues" evidence="11">
    <location>
        <begin position="617"/>
        <end position="628"/>
    </location>
</feature>
<feature type="transmembrane region" description="Helical" evidence="12">
    <location>
        <begin position="327"/>
        <end position="353"/>
    </location>
</feature>
<feature type="transmembrane region" description="Helical" evidence="12">
    <location>
        <begin position="297"/>
        <end position="315"/>
    </location>
</feature>
<keyword evidence="5" id="KW-0337">GPI-anchor biosynthesis</keyword>